<reference evidence="3 4" key="1">
    <citation type="submission" date="2007-07" db="EMBL/GenBank/DDBJ databases">
        <title>Complete sequence of chromosome of Xanthobacter autotrophicus Py2.</title>
        <authorList>
            <consortium name="US DOE Joint Genome Institute"/>
            <person name="Copeland A."/>
            <person name="Lucas S."/>
            <person name="Lapidus A."/>
            <person name="Barry K."/>
            <person name="Glavina del Rio T."/>
            <person name="Hammon N."/>
            <person name="Israni S."/>
            <person name="Dalin E."/>
            <person name="Tice H."/>
            <person name="Pitluck S."/>
            <person name="Sims D."/>
            <person name="Brettin T."/>
            <person name="Bruce D."/>
            <person name="Detter J.C."/>
            <person name="Han C."/>
            <person name="Tapia R."/>
            <person name="Brainard J."/>
            <person name="Schmutz J."/>
            <person name="Larimer F."/>
            <person name="Land M."/>
            <person name="Hauser L."/>
            <person name="Kyrpides N."/>
            <person name="Kim E."/>
            <person name="Ensigns S.A."/>
            <person name="Richardson P."/>
        </authorList>
    </citation>
    <scope>NUCLEOTIDE SEQUENCE [LARGE SCALE GENOMIC DNA]</scope>
    <source>
        <strain evidence="4">ATCC BAA-1158 / Py2</strain>
    </source>
</reference>
<dbReference type="AlphaFoldDB" id="A7ICR6"/>
<dbReference type="EMBL" id="CP000781">
    <property type="protein sequence ID" value="ABS65809.1"/>
    <property type="molecule type" value="Genomic_DNA"/>
</dbReference>
<evidence type="ECO:0000256" key="2">
    <source>
        <dbReference type="SAM" id="MobiDB-lite"/>
    </source>
</evidence>
<feature type="region of interest" description="Disordered" evidence="2">
    <location>
        <begin position="297"/>
        <end position="318"/>
    </location>
</feature>
<sequence length="432" mass="48517">MSAPDPFHKTDALDEVLLDVAALIELSPHDRKVAENRYRRLKTHLERRGSPLAPYLIDGISLIYAQGSIATSTTILSGTDDDRFDVDAIVEIEVPADWDNSRALDLLEESLQGFPGASKIVRCTRCVQLQFPFMHMDVTILDRRQRLAVERAGEIFHSPDTGPASRVPSNPWGFTNWFRGQVGIGQELFAEALRRHRGAVSRNRLRYLDEQERLVVAEAEQHELPPVIPSAIDAQEAVALKLLKRYLNLRYDNLPLSRPPSIYLTKRAGSLGYVPLGLTAQLYALADDTAKVMRQHLADGTRPREENPSYPPDRINDRWPRPDAAGLADMTALAEALEHLASRLEFMATASLTDIANTIDELFGERIGREQRAILMERYDRRDRVESVLSAPRTGGIYAPAVAAAPERLREVPRHNFHPFILRAPTDDADED</sequence>
<dbReference type="Proteomes" id="UP000002417">
    <property type="component" value="Chromosome"/>
</dbReference>
<organism evidence="3 4">
    <name type="scientific">Xanthobacter autotrophicus (strain ATCC BAA-1158 / Py2)</name>
    <dbReference type="NCBI Taxonomy" id="78245"/>
    <lineage>
        <taxon>Bacteria</taxon>
        <taxon>Pseudomonadati</taxon>
        <taxon>Pseudomonadota</taxon>
        <taxon>Alphaproteobacteria</taxon>
        <taxon>Hyphomicrobiales</taxon>
        <taxon>Xanthobacteraceae</taxon>
        <taxon>Xanthobacter</taxon>
    </lineage>
</organism>
<evidence type="ECO:0000313" key="4">
    <source>
        <dbReference type="Proteomes" id="UP000002417"/>
    </source>
</evidence>
<dbReference type="PhylomeDB" id="A7ICR6"/>
<name>A7ICR6_XANP2</name>
<dbReference type="STRING" id="78245.Xaut_0553"/>
<dbReference type="HOGENOM" id="CLU_658376_0_0_5"/>
<proteinExistence type="predicted"/>
<protein>
    <recommendedName>
        <fullName evidence="5">Nucleotidyltransferase</fullName>
    </recommendedName>
</protein>
<accession>A7ICR6</accession>
<keyword evidence="1" id="KW-0051">Antiviral defense</keyword>
<dbReference type="InterPro" id="IPR006116">
    <property type="entry name" value="NT_2-5OAS_ClassI-CCAase"/>
</dbReference>
<keyword evidence="4" id="KW-1185">Reference proteome</keyword>
<gene>
    <name evidence="3" type="ordered locus">Xaut_0553</name>
</gene>
<dbReference type="CDD" id="cd05400">
    <property type="entry name" value="NT_2-5OAS_ClassI-CCAase"/>
    <property type="match status" value="1"/>
</dbReference>
<evidence type="ECO:0000313" key="3">
    <source>
        <dbReference type="EMBL" id="ABS65809.1"/>
    </source>
</evidence>
<evidence type="ECO:0008006" key="5">
    <source>
        <dbReference type="Google" id="ProtNLM"/>
    </source>
</evidence>
<dbReference type="KEGG" id="xau:Xaut_0553"/>
<feature type="compositionally biased region" description="Basic and acidic residues" evidence="2">
    <location>
        <begin position="297"/>
        <end position="307"/>
    </location>
</feature>
<dbReference type="GO" id="GO:0051607">
    <property type="term" value="P:defense response to virus"/>
    <property type="evidence" value="ECO:0007669"/>
    <property type="project" value="UniProtKB-KW"/>
</dbReference>
<dbReference type="eggNOG" id="ENOG502ZAFG">
    <property type="taxonomic scope" value="Bacteria"/>
</dbReference>
<evidence type="ECO:0000256" key="1">
    <source>
        <dbReference type="ARBA" id="ARBA00023118"/>
    </source>
</evidence>
<dbReference type="GO" id="GO:0016779">
    <property type="term" value="F:nucleotidyltransferase activity"/>
    <property type="evidence" value="ECO:0007669"/>
    <property type="project" value="InterPro"/>
</dbReference>
<dbReference type="OrthoDB" id="1118920at2"/>